<protein>
    <recommendedName>
        <fullName evidence="1">HNH nuclease domain-containing protein</fullName>
    </recommendedName>
</protein>
<dbReference type="InterPro" id="IPR003615">
    <property type="entry name" value="HNH_nuc"/>
</dbReference>
<dbReference type="Pfam" id="PF13392">
    <property type="entry name" value="HNH_3"/>
    <property type="match status" value="1"/>
</dbReference>
<evidence type="ECO:0000259" key="1">
    <source>
        <dbReference type="Pfam" id="PF13392"/>
    </source>
</evidence>
<dbReference type="Gene3D" id="3.90.75.10">
    <property type="entry name" value="Homing Intron 3 (I-ppo) Encoded Endonuclease, Chain A"/>
    <property type="match status" value="1"/>
</dbReference>
<reference evidence="2" key="1">
    <citation type="journal article" date="2015" name="Nature">
        <title>Complex archaea that bridge the gap between prokaryotes and eukaryotes.</title>
        <authorList>
            <person name="Spang A."/>
            <person name="Saw J.H."/>
            <person name="Jorgensen S.L."/>
            <person name="Zaremba-Niedzwiedzka K."/>
            <person name="Martijn J."/>
            <person name="Lind A.E."/>
            <person name="van Eijk R."/>
            <person name="Schleper C."/>
            <person name="Guy L."/>
            <person name="Ettema T.J."/>
        </authorList>
    </citation>
    <scope>NUCLEOTIDE SEQUENCE</scope>
</reference>
<proteinExistence type="predicted"/>
<dbReference type="AlphaFoldDB" id="A0A0F9N7J3"/>
<comment type="caution">
    <text evidence="2">The sequence shown here is derived from an EMBL/GenBank/DDBJ whole genome shotgun (WGS) entry which is preliminary data.</text>
</comment>
<dbReference type="SUPFAM" id="SSF54060">
    <property type="entry name" value="His-Me finger endonucleases"/>
    <property type="match status" value="1"/>
</dbReference>
<sequence>MVNYIDLFEAYEAVKKELNLWRDVGPRFWSKVQFAQNGGCWLWTGCILRSGYGQFSSGSRTDKSARSVRAARLAYELMRGDIPKGLQIDHLCRNRACVNPYHMELVTPKENTHRGLAGAHNVAKTHCPQGHPYNEENTYIQRTGGRVCIRCQKASARRYYLKTKPQQRPVKTKEEGE</sequence>
<dbReference type="InterPro" id="IPR044930">
    <property type="entry name" value="Homing_endonuclease_His-Me"/>
</dbReference>
<feature type="domain" description="HNH nuclease" evidence="1">
    <location>
        <begin position="71"/>
        <end position="112"/>
    </location>
</feature>
<dbReference type="EMBL" id="LAZR01003701">
    <property type="protein sequence ID" value="KKN15555.1"/>
    <property type="molecule type" value="Genomic_DNA"/>
</dbReference>
<gene>
    <name evidence="2" type="ORF">LCGC14_0985000</name>
</gene>
<organism evidence="2">
    <name type="scientific">marine sediment metagenome</name>
    <dbReference type="NCBI Taxonomy" id="412755"/>
    <lineage>
        <taxon>unclassified sequences</taxon>
        <taxon>metagenomes</taxon>
        <taxon>ecological metagenomes</taxon>
    </lineage>
</organism>
<dbReference type="InterPro" id="IPR044925">
    <property type="entry name" value="His-Me_finger_sf"/>
</dbReference>
<dbReference type="GO" id="GO:0004519">
    <property type="term" value="F:endonuclease activity"/>
    <property type="evidence" value="ECO:0007669"/>
    <property type="project" value="InterPro"/>
</dbReference>
<accession>A0A0F9N7J3</accession>
<evidence type="ECO:0000313" key="2">
    <source>
        <dbReference type="EMBL" id="KKN15555.1"/>
    </source>
</evidence>
<name>A0A0F9N7J3_9ZZZZ</name>